<dbReference type="RefSeq" id="XP_015603269.1">
    <property type="nucleotide sequence ID" value="XM_015747783.2"/>
</dbReference>
<keyword evidence="8" id="KW-1185">Reference proteome</keyword>
<reference evidence="9 10" key="1">
    <citation type="submission" date="2025-04" db="UniProtKB">
        <authorList>
            <consortium name="RefSeq"/>
        </authorList>
    </citation>
    <scope>IDENTIFICATION</scope>
</reference>
<evidence type="ECO:0000256" key="2">
    <source>
        <dbReference type="ARBA" id="ARBA00007558"/>
    </source>
</evidence>
<dbReference type="Pfam" id="PF04884">
    <property type="entry name" value="UVB_sens_prot"/>
    <property type="match status" value="1"/>
</dbReference>
<keyword evidence="3" id="KW-0812">Transmembrane</keyword>
<evidence type="ECO:0000313" key="11">
    <source>
        <dbReference type="RefSeq" id="XP_024944505.1"/>
    </source>
</evidence>
<dbReference type="PANTHER" id="PTHR12770:SF31">
    <property type="entry name" value="RUS FAMILY MEMBER 1"/>
    <property type="match status" value="1"/>
</dbReference>
<keyword evidence="5" id="KW-0472">Membrane</keyword>
<evidence type="ECO:0000256" key="1">
    <source>
        <dbReference type="ARBA" id="ARBA00004370"/>
    </source>
</evidence>
<dbReference type="KEGG" id="ccin:107271593"/>
<dbReference type="AlphaFoldDB" id="A0AAJ7RPU1"/>
<evidence type="ECO:0000259" key="6">
    <source>
        <dbReference type="Pfam" id="PF04884"/>
    </source>
</evidence>
<dbReference type="GO" id="GO:0016020">
    <property type="term" value="C:membrane"/>
    <property type="evidence" value="ECO:0007669"/>
    <property type="project" value="UniProtKB-SubCell"/>
</dbReference>
<evidence type="ECO:0000256" key="5">
    <source>
        <dbReference type="ARBA" id="ARBA00023136"/>
    </source>
</evidence>
<evidence type="ECO:0000256" key="4">
    <source>
        <dbReference type="ARBA" id="ARBA00022989"/>
    </source>
</evidence>
<dbReference type="InterPro" id="IPR054549">
    <property type="entry name" value="UVB_sens_RUS_dom"/>
</dbReference>
<keyword evidence="4" id="KW-1133">Transmembrane helix</keyword>
<gene>
    <name evidence="9 10 11" type="primary">LOC107271593</name>
</gene>
<dbReference type="GeneID" id="107271593"/>
<organism evidence="8 10">
    <name type="scientific">Cephus cinctus</name>
    <name type="common">Wheat stem sawfly</name>
    <dbReference type="NCBI Taxonomy" id="211228"/>
    <lineage>
        <taxon>Eukaryota</taxon>
        <taxon>Metazoa</taxon>
        <taxon>Ecdysozoa</taxon>
        <taxon>Arthropoda</taxon>
        <taxon>Hexapoda</taxon>
        <taxon>Insecta</taxon>
        <taxon>Pterygota</taxon>
        <taxon>Neoptera</taxon>
        <taxon>Endopterygota</taxon>
        <taxon>Hymenoptera</taxon>
        <taxon>Cephoidea</taxon>
        <taxon>Cephidae</taxon>
        <taxon>Cephus</taxon>
    </lineage>
</organism>
<dbReference type="InterPro" id="IPR055412">
    <property type="entry name" value="UVB_sens_C"/>
</dbReference>
<comment type="subcellular location">
    <subcellularLocation>
        <location evidence="1">Membrane</location>
    </subcellularLocation>
</comment>
<dbReference type="RefSeq" id="XP_024944505.1">
    <property type="nucleotide sequence ID" value="XM_025088737.1"/>
</dbReference>
<proteinExistence type="inferred from homology"/>
<name>A0AAJ7RPU1_CEPCN</name>
<dbReference type="Pfam" id="PF24160">
    <property type="entry name" value="UVB_sens_C"/>
    <property type="match status" value="1"/>
</dbReference>
<evidence type="ECO:0000313" key="9">
    <source>
        <dbReference type="RefSeq" id="XP_015603269.1"/>
    </source>
</evidence>
<protein>
    <submittedName>
        <fullName evidence="9 10">RUS1 family protein C16orf58 homolog isoform X1</fullName>
    </submittedName>
</protein>
<dbReference type="RefSeq" id="XP_024944504.1">
    <property type="nucleotide sequence ID" value="XM_025088736.1"/>
</dbReference>
<comment type="similarity">
    <text evidence="2">Belongs to the RUS1 family.</text>
</comment>
<dbReference type="PANTHER" id="PTHR12770">
    <property type="entry name" value="RUS1 FAMILY PROTEIN C16ORF58"/>
    <property type="match status" value="1"/>
</dbReference>
<dbReference type="InterPro" id="IPR006968">
    <property type="entry name" value="RUS_fam"/>
</dbReference>
<evidence type="ECO:0000313" key="10">
    <source>
        <dbReference type="RefSeq" id="XP_024944504.1"/>
    </source>
</evidence>
<accession>A0AAJ7RPU1</accession>
<evidence type="ECO:0000313" key="8">
    <source>
        <dbReference type="Proteomes" id="UP000694920"/>
    </source>
</evidence>
<evidence type="ECO:0000259" key="7">
    <source>
        <dbReference type="Pfam" id="PF24160"/>
    </source>
</evidence>
<evidence type="ECO:0000256" key="3">
    <source>
        <dbReference type="ARBA" id="ARBA00022692"/>
    </source>
</evidence>
<feature type="domain" description="Root UVB sensitive protein C-terminal" evidence="7">
    <location>
        <begin position="283"/>
        <end position="466"/>
    </location>
</feature>
<dbReference type="Proteomes" id="UP000694920">
    <property type="component" value="Unplaced"/>
</dbReference>
<feature type="domain" description="Protein root UVB sensitive/RUS" evidence="6">
    <location>
        <begin position="46"/>
        <end position="280"/>
    </location>
</feature>
<sequence length="473" mass="53234">MSQRIIYKEIYGDNERVNVFVSSKADDTSIRKVKSTINHKSLSGSTVILFLKEVFLPQGFPDSVHPDYIPYQIWDTVQAFASTIMGTLTTHAIMQGVGVGESTATPLAAAITWILKDGTGMIGRIGFAWWIGTELDAQCKKWRLFADFLNDAAMGIELMIPYYSSYSTYVLCISMAMKAVVGVAGGATRAALTQHQALQNNLADVSAKDGSQETFVNLIASLIGIFILSNLPQDGQYVMELYLFLVAIHLYANYSAVKALCLNSLNEDRLALIIKRYLQTQNIPNSTEVNKQESVLLFQNPSKDNFGFHIKMGVSLENVIKKMISTSDMDALVRRFRFEKYLLVMDIKQKTILISFAKGVNSFDILKAYFHASLCSLFTCMILKWPVDIFLKSHSCNPSYPLMRMYIFNKSTTPKVTNKCENPAFIIFNSNDFIFDEYNAFIAQLNKSEWITNTNLLPVGAWRGYWSLVKESN</sequence>